<reference evidence="2" key="1">
    <citation type="journal article" date="2023" name="G3 (Bethesda)">
        <title>Genome assembly and association tests identify interacting loci associated with vigor, precocity, and sex in interspecific pistachio rootstocks.</title>
        <authorList>
            <person name="Palmer W."/>
            <person name="Jacygrad E."/>
            <person name="Sagayaradj S."/>
            <person name="Cavanaugh K."/>
            <person name="Han R."/>
            <person name="Bertier L."/>
            <person name="Beede B."/>
            <person name="Kafkas S."/>
            <person name="Golino D."/>
            <person name="Preece J."/>
            <person name="Michelmore R."/>
        </authorList>
    </citation>
    <scope>NUCLEOTIDE SEQUENCE [LARGE SCALE GENOMIC DNA]</scope>
</reference>
<gene>
    <name evidence="1" type="ORF">Pint_06280</name>
</gene>
<dbReference type="Proteomes" id="UP001163603">
    <property type="component" value="Chromosome 3"/>
</dbReference>
<name>A0ACC0Z5W0_9ROSI</name>
<protein>
    <submittedName>
        <fullName evidence="1">Uncharacterized protein</fullName>
    </submittedName>
</protein>
<accession>A0ACC0Z5W0</accession>
<evidence type="ECO:0000313" key="2">
    <source>
        <dbReference type="Proteomes" id="UP001163603"/>
    </source>
</evidence>
<evidence type="ECO:0000313" key="1">
    <source>
        <dbReference type="EMBL" id="KAJ0045738.1"/>
    </source>
</evidence>
<keyword evidence="2" id="KW-1185">Reference proteome</keyword>
<sequence>MAAKEEGPAIGIDLGTTYSCVAVWKNDRVEIITNEQGNRTTPSYVAFTDKERFIGEPAKNQVDMNPCNTIYDAKRLIGRRYKDKSIQRDIQLWPFKVVATDDGKPVILINDKGEEKQLAPEFVSSMVLSKMRQIAEDYHGSMVKNAVITVPAYFNDSQRQATKVAGEIAGLNVMKIINEPTAAAIAYGLDKKDSSYGERNILIVDLGGGTFDVSLLTIDNDIFKVKATAGDTHLGGGDFDNNVVNHFVKEFKRKYKQDISGNPRALQRLRTACERAKRTLSFTTETTIQIDCFFNGIDFYSNISRAKFEELNMDLFRKCLEPVEKCLNDAEMNREGVHDVVVVGGSTRIPKVQQLLQDFFNGKTLCKDINADEAVAYGAAIQALLLSDQGNEKVKDLTLLDVIPLSLGIEIKGGYMSVMIPRNTAIPTKMEHIYTTVYDYQTAIDFKVYEGERPRTRDNNLLGSFYFSGIPPALIGVSEMNVCFDIDANGILNVSAEDKTTGRIENITITNEKGRLTKAELVRMIKEAEKYKAQDEEYKKKAEARRALENFAYKIRNRVKYEKNFSSQLDSTDMKKIEEAVGLAIKWLDDTEELLEADIYQYKMEELERIYNPIIRNM</sequence>
<proteinExistence type="predicted"/>
<comment type="caution">
    <text evidence="1">The sequence shown here is derived from an EMBL/GenBank/DDBJ whole genome shotgun (WGS) entry which is preliminary data.</text>
</comment>
<organism evidence="1 2">
    <name type="scientific">Pistacia integerrima</name>
    <dbReference type="NCBI Taxonomy" id="434235"/>
    <lineage>
        <taxon>Eukaryota</taxon>
        <taxon>Viridiplantae</taxon>
        <taxon>Streptophyta</taxon>
        <taxon>Embryophyta</taxon>
        <taxon>Tracheophyta</taxon>
        <taxon>Spermatophyta</taxon>
        <taxon>Magnoliopsida</taxon>
        <taxon>eudicotyledons</taxon>
        <taxon>Gunneridae</taxon>
        <taxon>Pentapetalae</taxon>
        <taxon>rosids</taxon>
        <taxon>malvids</taxon>
        <taxon>Sapindales</taxon>
        <taxon>Anacardiaceae</taxon>
        <taxon>Pistacia</taxon>
    </lineage>
</organism>
<dbReference type="EMBL" id="CM047738">
    <property type="protein sequence ID" value="KAJ0045738.1"/>
    <property type="molecule type" value="Genomic_DNA"/>
</dbReference>